<keyword evidence="1" id="KW-0732">Signal</keyword>
<reference evidence="2 3" key="1">
    <citation type="submission" date="2015-09" db="EMBL/GenBank/DDBJ databases">
        <authorList>
            <consortium name="Swine Surveillance"/>
        </authorList>
    </citation>
    <scope>NUCLEOTIDE SEQUENCE [LARGE SCALE GENOMIC DNA]</scope>
    <source>
        <strain evidence="2 3">CECT 8383</strain>
    </source>
</reference>
<evidence type="ECO:0000256" key="1">
    <source>
        <dbReference type="SAM" id="SignalP"/>
    </source>
</evidence>
<proteinExistence type="predicted"/>
<evidence type="ECO:0000313" key="3">
    <source>
        <dbReference type="Proteomes" id="UP000051681"/>
    </source>
</evidence>
<feature type="chain" id="PRO_5006063587" evidence="1">
    <location>
        <begin position="33"/>
        <end position="528"/>
    </location>
</feature>
<dbReference type="AlphaFoldDB" id="A0A0P1GMP4"/>
<name>A0A0P1GMP4_9RHOB</name>
<dbReference type="Proteomes" id="UP000051681">
    <property type="component" value="Unassembled WGS sequence"/>
</dbReference>
<accession>A0A0P1GMP4</accession>
<evidence type="ECO:0000313" key="2">
    <source>
        <dbReference type="EMBL" id="CUH83476.1"/>
    </source>
</evidence>
<sequence length="528" mass="56254">MWCWMQANRRLARIASAIGAFAFSLVGTTALAQVPLASQAPLSAIDWLNDPVDTPIINPTRPVEPPTSGGASVPTVDVTPLGAPTADAVGLLSSQATGLPADLWRHSDAATLADLMLAQRLQALPSMQALFYTLLLTEAEAPPTKAGAPSLLTARLDALMHLGAVEAVQAMLDASGATSPALFKRWFNATLMTGDEDRACRQLQTTPYLSPSQAARVFCTARTGDWRTAALTLETSNALGLIDPQERALLNLFLDPELFEGDPLPHPPVRPTPLVFRLREAVGEALPTAPLPRAFAVSDLRGTAGWKARIEAAERLAQTGALSPNRLLGIYSERLPAASGGLWDRVDAVQRFDIALRARDPSAVANTLPRAVQAMQLARLEVPFAKIYAEDLISLPLSGAVAETAYHTALLSPDYEAAALKMGDVLPQSAFLTALAKGQPGSAPAQTALERYVAEGFATLALPAQFQADMADRRLGEVILRAMLLYQRAVAGEVKELPVALATFRALGLEDTARRAALHILILERGTL</sequence>
<gene>
    <name evidence="2" type="ORF">TM5383_00666</name>
</gene>
<dbReference type="STRING" id="340021.TM5383_00666"/>
<keyword evidence="3" id="KW-1185">Reference proteome</keyword>
<protein>
    <submittedName>
        <fullName evidence="2">Uncharacterized protein</fullName>
    </submittedName>
</protein>
<organism evidence="2 3">
    <name type="scientific">Thalassovita mediterranea</name>
    <dbReference type="NCBI Taxonomy" id="340021"/>
    <lineage>
        <taxon>Bacteria</taxon>
        <taxon>Pseudomonadati</taxon>
        <taxon>Pseudomonadota</taxon>
        <taxon>Alphaproteobacteria</taxon>
        <taxon>Rhodobacterales</taxon>
        <taxon>Roseobacteraceae</taxon>
        <taxon>Thalassovita</taxon>
    </lineage>
</organism>
<feature type="signal peptide" evidence="1">
    <location>
        <begin position="1"/>
        <end position="32"/>
    </location>
</feature>
<dbReference type="EMBL" id="CYSF01000005">
    <property type="protein sequence ID" value="CUH83476.1"/>
    <property type="molecule type" value="Genomic_DNA"/>
</dbReference>